<evidence type="ECO:0000256" key="3">
    <source>
        <dbReference type="ARBA" id="ARBA00022664"/>
    </source>
</evidence>
<evidence type="ECO:0000256" key="5">
    <source>
        <dbReference type="ARBA" id="ARBA00023242"/>
    </source>
</evidence>
<dbReference type="Gene3D" id="3.60.15.10">
    <property type="entry name" value="Ribonuclease Z/Hydroxyacylglutathione hydrolase-like"/>
    <property type="match status" value="1"/>
</dbReference>
<dbReference type="PANTHER" id="PTHR45922">
    <property type="entry name" value="CLEAVAGE AND POLYADENYLATION SPECIFICITY FACTOR SUBUNIT 2"/>
    <property type="match status" value="1"/>
</dbReference>
<dbReference type="PANTHER" id="PTHR45922:SF1">
    <property type="entry name" value="CLEAVAGE AND POLYADENYLATION SPECIFICITY FACTOR SUBUNIT 2"/>
    <property type="match status" value="1"/>
</dbReference>
<dbReference type="AlphaFoldDB" id="A0A9J5ZY62"/>
<keyword evidence="5 6" id="KW-0539">Nucleus</keyword>
<evidence type="ECO:0000256" key="2">
    <source>
        <dbReference type="ARBA" id="ARBA00010624"/>
    </source>
</evidence>
<evidence type="ECO:0000256" key="6">
    <source>
        <dbReference type="RuleBase" id="RU365006"/>
    </source>
</evidence>
<evidence type="ECO:0000313" key="8">
    <source>
        <dbReference type="EMBL" id="KAG5617011.1"/>
    </source>
</evidence>
<dbReference type="FunFam" id="3.60.15.10:FF:000008">
    <property type="entry name" value="Cleavage and polyadenylation specificity factor subunit 2"/>
    <property type="match status" value="1"/>
</dbReference>
<feature type="domain" description="Metallo-beta-lactamase" evidence="7">
    <location>
        <begin position="22"/>
        <end position="198"/>
    </location>
</feature>
<accession>A0A9J5ZY62</accession>
<dbReference type="GO" id="GO:0005847">
    <property type="term" value="C:mRNA cleavage and polyadenylation specificity factor complex"/>
    <property type="evidence" value="ECO:0007669"/>
    <property type="project" value="InterPro"/>
</dbReference>
<keyword evidence="4 6" id="KW-0694">RNA-binding</keyword>
<dbReference type="GO" id="GO:0003723">
    <property type="term" value="F:RNA binding"/>
    <property type="evidence" value="ECO:0007669"/>
    <property type="project" value="UniProtKB-KW"/>
</dbReference>
<evidence type="ECO:0000256" key="4">
    <source>
        <dbReference type="ARBA" id="ARBA00022884"/>
    </source>
</evidence>
<dbReference type="Proteomes" id="UP000824120">
    <property type="component" value="Chromosome 3"/>
</dbReference>
<dbReference type="InterPro" id="IPR035639">
    <property type="entry name" value="CPSF2_MBL"/>
</dbReference>
<sequence length="282" mass="32028">MGTSVQVTPLCGVFNENPLSYLVSIDGFNFLVDCGWNDHFDTSLLQPLSRVASTVDAVLISHSDTFHLGALPYAMKQLGLSAPIYATEPVYRLGLLTMYDQYLSRKQVSEFDLFTLDDIDSAFQNVTRLTYSQNHYMSGKGEGIVIAPLVAGHLLGGTTWRITKDGEDVIYAVDFNHRKERHLNGTVLESFVRPAVLITDAFNALNNQPPRRQRDQEFLEWLWRLATDDQGLWKEIIAARYGRERPWTTKDVNIPYGVGLWRTIRNKWPRMWSNSVINVGNG</sequence>
<dbReference type="InterPro" id="IPR001279">
    <property type="entry name" value="Metallo-B-lactamas"/>
</dbReference>
<dbReference type="EMBL" id="JACXVP010000003">
    <property type="protein sequence ID" value="KAG5617011.1"/>
    <property type="molecule type" value="Genomic_DNA"/>
</dbReference>
<comment type="similarity">
    <text evidence="2 6">Belongs to the metallo-beta-lactamase superfamily. RNA-metabolizing metallo-beta-lactamase-like family. CPSF2/YSH1 subfamily.</text>
</comment>
<keyword evidence="9" id="KW-1185">Reference proteome</keyword>
<dbReference type="GO" id="GO:0006398">
    <property type="term" value="P:mRNA 3'-end processing by stem-loop binding and cleavage"/>
    <property type="evidence" value="ECO:0007669"/>
    <property type="project" value="InterPro"/>
</dbReference>
<dbReference type="CDD" id="cd16293">
    <property type="entry name" value="CPSF2-like_MBL-fold"/>
    <property type="match status" value="1"/>
</dbReference>
<proteinExistence type="inferred from homology"/>
<evidence type="ECO:0000259" key="7">
    <source>
        <dbReference type="Pfam" id="PF16661"/>
    </source>
</evidence>
<keyword evidence="3 6" id="KW-0507">mRNA processing</keyword>
<reference evidence="8 9" key="1">
    <citation type="submission" date="2020-09" db="EMBL/GenBank/DDBJ databases">
        <title>De no assembly of potato wild relative species, Solanum commersonii.</title>
        <authorList>
            <person name="Cho K."/>
        </authorList>
    </citation>
    <scope>NUCLEOTIDE SEQUENCE [LARGE SCALE GENOMIC DNA]</scope>
    <source>
        <strain evidence="8">LZ3.2</strain>
        <tissue evidence="8">Leaf</tissue>
    </source>
</reference>
<dbReference type="OrthoDB" id="1625034at2759"/>
<protein>
    <recommendedName>
        <fullName evidence="6">Cleavage and polyadenylation specificity factor subunit 2</fullName>
    </recommendedName>
    <alternativeName>
        <fullName evidence="6">Cleavage and polyadenylation specificity factor 100 kDa subunit</fullName>
    </alternativeName>
</protein>
<dbReference type="SUPFAM" id="SSF56281">
    <property type="entry name" value="Metallo-hydrolase/oxidoreductase"/>
    <property type="match status" value="1"/>
</dbReference>
<comment type="caution">
    <text evidence="8">The sequence shown here is derived from an EMBL/GenBank/DDBJ whole genome shotgun (WGS) entry which is preliminary data.</text>
</comment>
<dbReference type="InterPro" id="IPR027075">
    <property type="entry name" value="CPSF2"/>
</dbReference>
<name>A0A9J5ZY62_SOLCO</name>
<dbReference type="InterPro" id="IPR036866">
    <property type="entry name" value="RibonucZ/Hydroxyglut_hydro"/>
</dbReference>
<dbReference type="Pfam" id="PF16661">
    <property type="entry name" value="Lactamase_B_6"/>
    <property type="match status" value="1"/>
</dbReference>
<evidence type="ECO:0000313" key="9">
    <source>
        <dbReference type="Proteomes" id="UP000824120"/>
    </source>
</evidence>
<evidence type="ECO:0000256" key="1">
    <source>
        <dbReference type="ARBA" id="ARBA00004123"/>
    </source>
</evidence>
<comment type="subcellular location">
    <subcellularLocation>
        <location evidence="1 6">Nucleus</location>
    </subcellularLocation>
</comment>
<organism evidence="8 9">
    <name type="scientific">Solanum commersonii</name>
    <name type="common">Commerson's wild potato</name>
    <name type="synonym">Commerson's nightshade</name>
    <dbReference type="NCBI Taxonomy" id="4109"/>
    <lineage>
        <taxon>Eukaryota</taxon>
        <taxon>Viridiplantae</taxon>
        <taxon>Streptophyta</taxon>
        <taxon>Embryophyta</taxon>
        <taxon>Tracheophyta</taxon>
        <taxon>Spermatophyta</taxon>
        <taxon>Magnoliopsida</taxon>
        <taxon>eudicotyledons</taxon>
        <taxon>Gunneridae</taxon>
        <taxon>Pentapetalae</taxon>
        <taxon>asterids</taxon>
        <taxon>lamiids</taxon>
        <taxon>Solanales</taxon>
        <taxon>Solanaceae</taxon>
        <taxon>Solanoideae</taxon>
        <taxon>Solaneae</taxon>
        <taxon>Solanum</taxon>
    </lineage>
</organism>
<gene>
    <name evidence="8" type="ORF">H5410_016835</name>
</gene>